<feature type="region of interest" description="Disordered" evidence="1">
    <location>
        <begin position="1"/>
        <end position="23"/>
    </location>
</feature>
<evidence type="ECO:0000313" key="2">
    <source>
        <dbReference type="EMBL" id="TKW53881.1"/>
    </source>
</evidence>
<comment type="caution">
    <text evidence="2">The sequence shown here is derived from an EMBL/GenBank/DDBJ whole genome shotgun (WGS) entry which is preliminary data.</text>
</comment>
<sequence>MRFATEGESLFGQPEVGGGQFHPGLISRARAMDYVLSSKGHHGRRRRSGWLDQPRLRHVGRDGTASLTS</sequence>
<feature type="region of interest" description="Disordered" evidence="1">
    <location>
        <begin position="37"/>
        <end position="69"/>
    </location>
</feature>
<feature type="compositionally biased region" description="Basic residues" evidence="1">
    <location>
        <begin position="39"/>
        <end position="48"/>
    </location>
</feature>
<dbReference type="EMBL" id="PJEX01000164">
    <property type="protein sequence ID" value="TKW53881.1"/>
    <property type="molecule type" value="Genomic_DNA"/>
</dbReference>
<proteinExistence type="predicted"/>
<evidence type="ECO:0000256" key="1">
    <source>
        <dbReference type="SAM" id="MobiDB-lite"/>
    </source>
</evidence>
<dbReference type="Proteomes" id="UP000310108">
    <property type="component" value="Unassembled WGS sequence"/>
</dbReference>
<name>A0A4U6XDM8_9PEZI</name>
<protein>
    <submittedName>
        <fullName evidence="2">Uncharacterized protein</fullName>
    </submittedName>
</protein>
<organism evidence="2 3">
    <name type="scientific">Colletotrichum tanaceti</name>
    <dbReference type="NCBI Taxonomy" id="1306861"/>
    <lineage>
        <taxon>Eukaryota</taxon>
        <taxon>Fungi</taxon>
        <taxon>Dikarya</taxon>
        <taxon>Ascomycota</taxon>
        <taxon>Pezizomycotina</taxon>
        <taxon>Sordariomycetes</taxon>
        <taxon>Hypocreomycetidae</taxon>
        <taxon>Glomerellales</taxon>
        <taxon>Glomerellaceae</taxon>
        <taxon>Colletotrichum</taxon>
        <taxon>Colletotrichum destructivum species complex</taxon>
    </lineage>
</organism>
<gene>
    <name evidence="2" type="ORF">CTA1_9672</name>
</gene>
<accession>A0A4U6XDM8</accession>
<reference evidence="2 3" key="1">
    <citation type="journal article" date="2019" name="PLoS ONE">
        <title>Comparative genome analysis indicates high evolutionary potential of pathogenicity genes in Colletotrichum tanaceti.</title>
        <authorList>
            <person name="Lelwala R.V."/>
            <person name="Korhonen P.K."/>
            <person name="Young N.D."/>
            <person name="Scott J.B."/>
            <person name="Ades P.A."/>
            <person name="Gasser R.B."/>
            <person name="Taylor P.W.J."/>
        </authorList>
    </citation>
    <scope>NUCLEOTIDE SEQUENCE [LARGE SCALE GENOMIC DNA]</scope>
    <source>
        <strain evidence="2">BRIP57314</strain>
    </source>
</reference>
<evidence type="ECO:0000313" key="3">
    <source>
        <dbReference type="Proteomes" id="UP000310108"/>
    </source>
</evidence>
<dbReference type="AlphaFoldDB" id="A0A4U6XDM8"/>
<keyword evidence="3" id="KW-1185">Reference proteome</keyword>